<accession>A0ABU9LK32</accession>
<gene>
    <name evidence="2" type="ORF">AAF454_08150</name>
</gene>
<dbReference type="RefSeq" id="WP_068451378.1">
    <property type="nucleotide sequence ID" value="NZ_BJOB01000006.1"/>
</dbReference>
<feature type="transmembrane region" description="Helical" evidence="1">
    <location>
        <begin position="26"/>
        <end position="44"/>
    </location>
</feature>
<protein>
    <recommendedName>
        <fullName evidence="4">DUF3953 domain-containing protein</fullName>
    </recommendedName>
</protein>
<organism evidence="2 3">
    <name type="scientific">Kurthia gibsonii</name>
    <dbReference type="NCBI Taxonomy" id="33946"/>
    <lineage>
        <taxon>Bacteria</taxon>
        <taxon>Bacillati</taxon>
        <taxon>Bacillota</taxon>
        <taxon>Bacilli</taxon>
        <taxon>Bacillales</taxon>
        <taxon>Caryophanaceae</taxon>
        <taxon>Kurthia</taxon>
    </lineage>
</organism>
<sequence>MRISVMILCVCSAALGVFMLLTKQFQYLPLVNVFMCIVFLMLAYREYKERKDLTTVWILILAAVIIFVFTAIGVFL</sequence>
<keyword evidence="3" id="KW-1185">Reference proteome</keyword>
<feature type="transmembrane region" description="Helical" evidence="1">
    <location>
        <begin position="56"/>
        <end position="75"/>
    </location>
</feature>
<proteinExistence type="predicted"/>
<keyword evidence="1" id="KW-0812">Transmembrane</keyword>
<keyword evidence="1" id="KW-1133">Transmembrane helix</keyword>
<reference evidence="2 3" key="1">
    <citation type="submission" date="2024-04" db="EMBL/GenBank/DDBJ databases">
        <authorList>
            <person name="Wu Y.S."/>
            <person name="Zhang L."/>
        </authorList>
    </citation>
    <scope>NUCLEOTIDE SEQUENCE [LARGE SCALE GENOMIC DNA]</scope>
    <source>
        <strain evidence="2 3">KG-01</strain>
    </source>
</reference>
<dbReference type="GeneID" id="97820534"/>
<evidence type="ECO:0000313" key="3">
    <source>
        <dbReference type="Proteomes" id="UP001398420"/>
    </source>
</evidence>
<name>A0ABU9LK32_9BACL</name>
<evidence type="ECO:0000256" key="1">
    <source>
        <dbReference type="SAM" id="Phobius"/>
    </source>
</evidence>
<evidence type="ECO:0000313" key="2">
    <source>
        <dbReference type="EMBL" id="MEL5988377.1"/>
    </source>
</evidence>
<comment type="caution">
    <text evidence="2">The sequence shown here is derived from an EMBL/GenBank/DDBJ whole genome shotgun (WGS) entry which is preliminary data.</text>
</comment>
<keyword evidence="1" id="KW-0472">Membrane</keyword>
<evidence type="ECO:0008006" key="4">
    <source>
        <dbReference type="Google" id="ProtNLM"/>
    </source>
</evidence>
<dbReference type="Proteomes" id="UP001398420">
    <property type="component" value="Unassembled WGS sequence"/>
</dbReference>
<dbReference type="EMBL" id="JBCEWA010000005">
    <property type="protein sequence ID" value="MEL5988377.1"/>
    <property type="molecule type" value="Genomic_DNA"/>
</dbReference>